<sequence length="370" mass="37254">MTTRSSPPQPNPSLQSVIAFTEEIHRTGPPGTPADGGEGGAADGEPAHRPVRCAVGDRPLEEVVRLVTLLEGSPRYADTTGRVLRAAALDRPVEDVVRLVAELTRPPRPAESADAAIRAAVEHRDLDEVTRLLALLHRAPQRPHCARVAVRAAVGARTAGELADLLGGLARHDGSGGPPPYTAAEDPSAVPEEPIAAGAGTERCAGPGGTSCDPEGPMAAAADDEWAGQDGGARGPGRLVFWPGWVAAAALVVCGAAHFPLRPDGASGLVYGAALAASALCGALALALVLRAGVTVLVAGSVLPAALAALGYAEGRFAPAGLSRALAVTVAPPSSAGLTAVCAALASLAALSLLLMVQMAERHPAPRPEG</sequence>
<evidence type="ECO:0000256" key="2">
    <source>
        <dbReference type="SAM" id="Phobius"/>
    </source>
</evidence>
<feature type="transmembrane region" description="Helical" evidence="2">
    <location>
        <begin position="335"/>
        <end position="357"/>
    </location>
</feature>
<evidence type="ECO:0000313" key="3">
    <source>
        <dbReference type="EMBL" id="MFC4333338.1"/>
    </source>
</evidence>
<organism evidence="3 4">
    <name type="scientific">Streptomyces andamanensis</name>
    <dbReference type="NCBI Taxonomy" id="1565035"/>
    <lineage>
        <taxon>Bacteria</taxon>
        <taxon>Bacillati</taxon>
        <taxon>Actinomycetota</taxon>
        <taxon>Actinomycetes</taxon>
        <taxon>Kitasatosporales</taxon>
        <taxon>Streptomycetaceae</taxon>
        <taxon>Streptomyces</taxon>
    </lineage>
</organism>
<feature type="transmembrane region" description="Helical" evidence="2">
    <location>
        <begin position="271"/>
        <end position="289"/>
    </location>
</feature>
<comment type="caution">
    <text evidence="3">The sequence shown here is derived from an EMBL/GenBank/DDBJ whole genome shotgun (WGS) entry which is preliminary data.</text>
</comment>
<keyword evidence="2" id="KW-1133">Transmembrane helix</keyword>
<protein>
    <submittedName>
        <fullName evidence="3">Uncharacterized protein</fullName>
    </submittedName>
</protein>
<proteinExistence type="predicted"/>
<reference evidence="4" key="1">
    <citation type="journal article" date="2019" name="Int. J. Syst. Evol. Microbiol.">
        <title>The Global Catalogue of Microorganisms (GCM) 10K type strain sequencing project: providing services to taxonomists for standard genome sequencing and annotation.</title>
        <authorList>
            <consortium name="The Broad Institute Genomics Platform"/>
            <consortium name="The Broad Institute Genome Sequencing Center for Infectious Disease"/>
            <person name="Wu L."/>
            <person name="Ma J."/>
        </authorList>
    </citation>
    <scope>NUCLEOTIDE SEQUENCE [LARGE SCALE GENOMIC DNA]</scope>
    <source>
        <strain evidence="4">PCU 347</strain>
    </source>
</reference>
<evidence type="ECO:0000313" key="4">
    <source>
        <dbReference type="Proteomes" id="UP001595824"/>
    </source>
</evidence>
<dbReference type="RefSeq" id="WP_381744675.1">
    <property type="nucleotide sequence ID" value="NZ_JBHSDP010000031.1"/>
</dbReference>
<keyword evidence="2" id="KW-0812">Transmembrane</keyword>
<name>A0ABV8TS80_9ACTN</name>
<feature type="transmembrane region" description="Helical" evidence="2">
    <location>
        <begin position="296"/>
        <end position="315"/>
    </location>
</feature>
<keyword evidence="2" id="KW-0472">Membrane</keyword>
<accession>A0ABV8TS80</accession>
<feature type="region of interest" description="Disordered" evidence="1">
    <location>
        <begin position="21"/>
        <end position="51"/>
    </location>
</feature>
<dbReference type="EMBL" id="JBHSDP010000031">
    <property type="protein sequence ID" value="MFC4333338.1"/>
    <property type="molecule type" value="Genomic_DNA"/>
</dbReference>
<gene>
    <name evidence="3" type="ORF">ACFPC0_37375</name>
</gene>
<keyword evidence="4" id="KW-1185">Reference proteome</keyword>
<evidence type="ECO:0000256" key="1">
    <source>
        <dbReference type="SAM" id="MobiDB-lite"/>
    </source>
</evidence>
<feature type="transmembrane region" description="Helical" evidence="2">
    <location>
        <begin position="239"/>
        <end position="259"/>
    </location>
</feature>
<dbReference type="Proteomes" id="UP001595824">
    <property type="component" value="Unassembled WGS sequence"/>
</dbReference>